<dbReference type="EMBL" id="JBHTCM010000018">
    <property type="protein sequence ID" value="MFC7334601.1"/>
    <property type="molecule type" value="Genomic_DNA"/>
</dbReference>
<dbReference type="RefSeq" id="WP_377360153.1">
    <property type="nucleotide sequence ID" value="NZ_JBHTCM010000018.1"/>
</dbReference>
<comment type="caution">
    <text evidence="3">The sequence shown here is derived from an EMBL/GenBank/DDBJ whole genome shotgun (WGS) entry which is preliminary data.</text>
</comment>
<feature type="compositionally biased region" description="Basic residues" evidence="1">
    <location>
        <begin position="66"/>
        <end position="79"/>
    </location>
</feature>
<dbReference type="InterPro" id="IPR036388">
    <property type="entry name" value="WH-like_DNA-bd_sf"/>
</dbReference>
<evidence type="ECO:0000313" key="3">
    <source>
        <dbReference type="EMBL" id="MFC7334601.1"/>
    </source>
</evidence>
<name>A0ABW2KZ56_9PROT</name>
<dbReference type="PANTHER" id="PTHR43252">
    <property type="entry name" value="TRANSCRIPTIONAL REGULATOR YQJI"/>
    <property type="match status" value="1"/>
</dbReference>
<dbReference type="Pfam" id="PF09981">
    <property type="entry name" value="DUF2218"/>
    <property type="match status" value="1"/>
</dbReference>
<proteinExistence type="predicted"/>
<dbReference type="Pfam" id="PF03551">
    <property type="entry name" value="PadR"/>
    <property type="match status" value="1"/>
</dbReference>
<dbReference type="InterPro" id="IPR014543">
    <property type="entry name" value="UCP028291"/>
</dbReference>
<reference evidence="4" key="1">
    <citation type="journal article" date="2019" name="Int. J. Syst. Evol. Microbiol.">
        <title>The Global Catalogue of Microorganisms (GCM) 10K type strain sequencing project: providing services to taxonomists for standard genome sequencing and annotation.</title>
        <authorList>
            <consortium name="The Broad Institute Genomics Platform"/>
            <consortium name="The Broad Institute Genome Sequencing Center for Infectious Disease"/>
            <person name="Wu L."/>
            <person name="Ma J."/>
        </authorList>
    </citation>
    <scope>NUCLEOTIDE SEQUENCE [LARGE SCALE GENOMIC DNA]</scope>
    <source>
        <strain evidence="4">CGMCC 1.16275</strain>
    </source>
</reference>
<dbReference type="Proteomes" id="UP001596456">
    <property type="component" value="Unassembled WGS sequence"/>
</dbReference>
<dbReference type="InterPro" id="IPR036390">
    <property type="entry name" value="WH_DNA-bd_sf"/>
</dbReference>
<evidence type="ECO:0000313" key="4">
    <source>
        <dbReference type="Proteomes" id="UP001596456"/>
    </source>
</evidence>
<organism evidence="3 4">
    <name type="scientific">Rhodocista pekingensis</name>
    <dbReference type="NCBI Taxonomy" id="201185"/>
    <lineage>
        <taxon>Bacteria</taxon>
        <taxon>Pseudomonadati</taxon>
        <taxon>Pseudomonadota</taxon>
        <taxon>Alphaproteobacteria</taxon>
        <taxon>Rhodospirillales</taxon>
        <taxon>Azospirillaceae</taxon>
        <taxon>Rhodocista</taxon>
    </lineage>
</organism>
<dbReference type="InterPro" id="IPR005149">
    <property type="entry name" value="Tscrpt_reg_PadR_N"/>
</dbReference>
<dbReference type="PANTHER" id="PTHR43252:SF7">
    <property type="entry name" value="TRANSCRIPTIONAL REGULATOR YQJI"/>
    <property type="match status" value="1"/>
</dbReference>
<feature type="region of interest" description="Disordered" evidence="1">
    <location>
        <begin position="31"/>
        <end position="83"/>
    </location>
</feature>
<accession>A0ABW2KZ56</accession>
<protein>
    <submittedName>
        <fullName evidence="3">DUF2218 domain-containing protein</fullName>
    </submittedName>
</protein>
<gene>
    <name evidence="3" type="ORF">ACFQPS_15640</name>
</gene>
<evidence type="ECO:0000256" key="1">
    <source>
        <dbReference type="SAM" id="MobiDB-lite"/>
    </source>
</evidence>
<sequence length="334" mass="35684">MREMMMKAFAMHRRAGRCGLPGRRFAHGFGDGDGGPYEGGPLGGGPLGGGRPGGGEGDGPWGGPRGGRHGGRQGGGRRGRLLDQGDPRLLALHLLSEKPRHGYELIRAMSDLLGGAYNPSPGMMYPTLSLLEDLGYVARDESGGGRKPYTLTPAGALFLEENRSLVETALQRARRIRDRHRGIPEVEAAMDGLKRALANRLSRPSLTPQEIAAAAAALNAAAAAIEALPTAVPEDTAMVRATTSITTATAERYLAQLCKHWSHRFDVRFDAGSGHIPFGDGNTCTLTATPEALGITIAAQDAATLERLQQVVIDHLRRFAFREELGTPDWRALD</sequence>
<dbReference type="SUPFAM" id="SSF46785">
    <property type="entry name" value="Winged helix' DNA-binding domain"/>
    <property type="match status" value="1"/>
</dbReference>
<feature type="compositionally biased region" description="Gly residues" evidence="1">
    <location>
        <begin position="31"/>
        <end position="65"/>
    </location>
</feature>
<evidence type="ECO:0000259" key="2">
    <source>
        <dbReference type="Pfam" id="PF03551"/>
    </source>
</evidence>
<feature type="domain" description="Transcription regulator PadR N-terminal" evidence="2">
    <location>
        <begin position="92"/>
        <end position="160"/>
    </location>
</feature>
<dbReference type="Gene3D" id="3.30.310.50">
    <property type="entry name" value="Alpha-D-phosphohexomutase, C-terminal domain"/>
    <property type="match status" value="1"/>
</dbReference>
<dbReference type="Gene3D" id="1.10.10.10">
    <property type="entry name" value="Winged helix-like DNA-binding domain superfamily/Winged helix DNA-binding domain"/>
    <property type="match status" value="1"/>
</dbReference>
<keyword evidence="4" id="KW-1185">Reference proteome</keyword>